<dbReference type="AlphaFoldDB" id="A0A4U8Z0F1"/>
<dbReference type="RefSeq" id="WP_166795896.1">
    <property type="nucleotide sequence ID" value="NZ_CP139089.1"/>
</dbReference>
<organism evidence="2 3">
    <name type="scientific">Methylocella tundrae</name>
    <dbReference type="NCBI Taxonomy" id="227605"/>
    <lineage>
        <taxon>Bacteria</taxon>
        <taxon>Pseudomonadati</taxon>
        <taxon>Pseudomonadota</taxon>
        <taxon>Alphaproteobacteria</taxon>
        <taxon>Hyphomicrobiales</taxon>
        <taxon>Beijerinckiaceae</taxon>
        <taxon>Methylocella</taxon>
    </lineage>
</organism>
<evidence type="ECO:0000313" key="3">
    <source>
        <dbReference type="Proteomes" id="UP000294360"/>
    </source>
</evidence>
<reference evidence="2 3" key="1">
    <citation type="submission" date="2019-03" db="EMBL/GenBank/DDBJ databases">
        <authorList>
            <person name="Kox A.R. M."/>
        </authorList>
    </citation>
    <scope>NUCLEOTIDE SEQUENCE [LARGE SCALE GENOMIC DNA]</scope>
    <source>
        <strain evidence="2">MTUNDRAET4 annotated genome</strain>
    </source>
</reference>
<name>A0A4U8Z0F1_METTU</name>
<proteinExistence type="predicted"/>
<feature type="compositionally biased region" description="Acidic residues" evidence="1">
    <location>
        <begin position="19"/>
        <end position="28"/>
    </location>
</feature>
<evidence type="ECO:0000313" key="2">
    <source>
        <dbReference type="EMBL" id="VFU08718.1"/>
    </source>
</evidence>
<gene>
    <name evidence="2" type="ORF">MTUNDRAET4_1825</name>
</gene>
<dbReference type="KEGG" id="mtun:MTUNDRAET4_1825"/>
<protein>
    <submittedName>
        <fullName evidence="2">Uncharacterized protein</fullName>
    </submittedName>
</protein>
<feature type="region of interest" description="Disordered" evidence="1">
    <location>
        <begin position="1"/>
        <end position="55"/>
    </location>
</feature>
<sequence length="55" mass="6205">MVEKDKTPTKEQLSKDQKDEELEHELEDSFPASDPPSMTQPNGSPGAPDHDKKRK</sequence>
<dbReference type="EMBL" id="LR536450">
    <property type="protein sequence ID" value="VFU08718.1"/>
    <property type="molecule type" value="Genomic_DNA"/>
</dbReference>
<feature type="compositionally biased region" description="Basic and acidic residues" evidence="1">
    <location>
        <begin position="1"/>
        <end position="18"/>
    </location>
</feature>
<dbReference type="Proteomes" id="UP000294360">
    <property type="component" value="Chromosome"/>
</dbReference>
<evidence type="ECO:0000256" key="1">
    <source>
        <dbReference type="SAM" id="MobiDB-lite"/>
    </source>
</evidence>
<accession>A0A4U8Z0F1</accession>